<proteinExistence type="predicted"/>
<sequence>MGAQRGQRGLVVGFGGDVRHLLGVYDATVGIGDHDGPGEQAAHTPVQHGDAVLGAEAGTER</sequence>
<accession>A0A645G8G6</accession>
<organism evidence="2">
    <name type="scientific">bioreactor metagenome</name>
    <dbReference type="NCBI Taxonomy" id="1076179"/>
    <lineage>
        <taxon>unclassified sequences</taxon>
        <taxon>metagenomes</taxon>
        <taxon>ecological metagenomes</taxon>
    </lineage>
</organism>
<name>A0A645G8G6_9ZZZZ</name>
<dbReference type="AlphaFoldDB" id="A0A645G8G6"/>
<evidence type="ECO:0000256" key="1">
    <source>
        <dbReference type="SAM" id="MobiDB-lite"/>
    </source>
</evidence>
<feature type="region of interest" description="Disordered" evidence="1">
    <location>
        <begin position="33"/>
        <end position="61"/>
    </location>
</feature>
<gene>
    <name evidence="2" type="ORF">SDC9_170589</name>
</gene>
<protein>
    <submittedName>
        <fullName evidence="2">Uncharacterized protein</fullName>
    </submittedName>
</protein>
<evidence type="ECO:0000313" key="2">
    <source>
        <dbReference type="EMBL" id="MPN23201.1"/>
    </source>
</evidence>
<reference evidence="2" key="1">
    <citation type="submission" date="2019-08" db="EMBL/GenBank/DDBJ databases">
        <authorList>
            <person name="Kucharzyk K."/>
            <person name="Murdoch R.W."/>
            <person name="Higgins S."/>
            <person name="Loffler F."/>
        </authorList>
    </citation>
    <scope>NUCLEOTIDE SEQUENCE</scope>
</reference>
<dbReference type="EMBL" id="VSSQ01071640">
    <property type="protein sequence ID" value="MPN23201.1"/>
    <property type="molecule type" value="Genomic_DNA"/>
</dbReference>
<comment type="caution">
    <text evidence="2">The sequence shown here is derived from an EMBL/GenBank/DDBJ whole genome shotgun (WGS) entry which is preliminary data.</text>
</comment>